<organism evidence="5">
    <name type="scientific">Aegilops tauschii</name>
    <name type="common">Tausch's goatgrass</name>
    <name type="synonym">Aegilops squarrosa</name>
    <dbReference type="NCBI Taxonomy" id="37682"/>
    <lineage>
        <taxon>Eukaryota</taxon>
        <taxon>Viridiplantae</taxon>
        <taxon>Streptophyta</taxon>
        <taxon>Embryophyta</taxon>
        <taxon>Tracheophyta</taxon>
        <taxon>Spermatophyta</taxon>
        <taxon>Magnoliopsida</taxon>
        <taxon>Liliopsida</taxon>
        <taxon>Poales</taxon>
        <taxon>Poaceae</taxon>
        <taxon>BOP clade</taxon>
        <taxon>Pooideae</taxon>
        <taxon>Triticodae</taxon>
        <taxon>Triticeae</taxon>
        <taxon>Triticinae</taxon>
        <taxon>Aegilops</taxon>
    </lineage>
</organism>
<keyword evidence="3" id="KW-0732">Signal</keyword>
<evidence type="ECO:0000256" key="3">
    <source>
        <dbReference type="SAM" id="SignalP"/>
    </source>
</evidence>
<dbReference type="InterPro" id="IPR050592">
    <property type="entry name" value="GDSL_lipolytic_enzyme"/>
</dbReference>
<feature type="region of interest" description="Disordered" evidence="2">
    <location>
        <begin position="456"/>
        <end position="499"/>
    </location>
</feature>
<proteinExistence type="inferred from homology"/>
<reference evidence="5" key="1">
    <citation type="submission" date="2015-06" db="UniProtKB">
        <authorList>
            <consortium name="EnsemblPlants"/>
        </authorList>
    </citation>
    <scope>IDENTIFICATION</scope>
</reference>
<evidence type="ECO:0000259" key="4">
    <source>
        <dbReference type="Pfam" id="PF20241"/>
    </source>
</evidence>
<dbReference type="GO" id="GO:0016788">
    <property type="term" value="F:hydrolase activity, acting on ester bonds"/>
    <property type="evidence" value="ECO:0007669"/>
    <property type="project" value="InterPro"/>
</dbReference>
<comment type="similarity">
    <text evidence="1">Belongs to the 'GDSL' lipolytic enzyme family.</text>
</comment>
<dbReference type="AlphaFoldDB" id="M8AVK0"/>
<dbReference type="Pfam" id="PF20241">
    <property type="entry name" value="DUF6598"/>
    <property type="match status" value="1"/>
</dbReference>
<dbReference type="Gene3D" id="3.40.50.1110">
    <property type="entry name" value="SGNH hydrolase"/>
    <property type="match status" value="2"/>
</dbReference>
<feature type="compositionally biased region" description="Acidic residues" evidence="2">
    <location>
        <begin position="456"/>
        <end position="496"/>
    </location>
</feature>
<feature type="domain" description="DUF6598" evidence="4">
    <location>
        <begin position="232"/>
        <end position="426"/>
    </location>
</feature>
<dbReference type="InterPro" id="IPR001087">
    <property type="entry name" value="GDSL"/>
</dbReference>
<protein>
    <submittedName>
        <fullName evidence="5">GDSL esterase/lipase</fullName>
    </submittedName>
</protein>
<feature type="chain" id="PRO_5014582678" evidence="3">
    <location>
        <begin position="23"/>
        <end position="601"/>
    </location>
</feature>
<dbReference type="PANTHER" id="PTHR45642">
    <property type="entry name" value="GDSL ESTERASE/LIPASE EXL3"/>
    <property type="match status" value="1"/>
</dbReference>
<evidence type="ECO:0000313" key="5">
    <source>
        <dbReference type="EnsemblPlants" id="EMT05454"/>
    </source>
</evidence>
<dbReference type="Pfam" id="PF00657">
    <property type="entry name" value="Lipase_GDSL"/>
    <property type="match status" value="1"/>
</dbReference>
<sequence length="601" mass="65708">MPVVLVLVHAVLALALQGPAAGSGEVPAVIVFGDPTADTGNNNFIQTVARGNYAPYGRDYAGGVATGRFSNGRLPADFVSEALGLPPSVPAYLDPAHTVHHLASGVSFASAGSGLDNITAQIPGLIGGLGRELPGARVAYVDQYGLLSAMIARPWEYGFENSAQGCCGSGTGYVETGALWSLKSALACDDAGKYVFFDAVHPSERAYRMIAAKVPLGPPYEADAANMAGSSINVISLRVVKSGPEHTYPVEVYVRVIARDEVDYKCVVLFDRERKDAQFINSEKDMLALTGPRRALVTDGLMCFEFDLKVKGKGGPDCDVQFSKGVILYRHNFYNKRMISQLPSFQSTVKLVLQHVASPMAASVEVSLVRKQQLGDRAVHFNGKITVGTARNYRQHMVVYDSSRLPSGDLVTETGSLVLDHNLLAVSRRIRDNTLKGDEQETIYVCFLGAGSEIEDEDYIRPEEEDEDEDDIVSDEEGQEEPDEMESAGAEDDGDDPTSLVALKYPLSETLCEHGSLKLKVKVHWTAIIEAPLHAIQRLPTGRLEEDTWAWELERHGNFCVQANVIRFKFISWKQNAEHLLLQVHRSKQNAEQFGPNPEKR</sequence>
<dbReference type="PANTHER" id="PTHR45642:SF26">
    <property type="entry name" value="OS09G0247600 PROTEIN"/>
    <property type="match status" value="1"/>
</dbReference>
<dbReference type="InterPro" id="IPR036514">
    <property type="entry name" value="SGNH_hydro_sf"/>
</dbReference>
<dbReference type="EnsemblPlants" id="EMT05454">
    <property type="protein sequence ID" value="EMT05454"/>
    <property type="gene ID" value="F775_22153"/>
</dbReference>
<accession>M8AVK0</accession>
<evidence type="ECO:0000256" key="2">
    <source>
        <dbReference type="SAM" id="MobiDB-lite"/>
    </source>
</evidence>
<dbReference type="InterPro" id="IPR046533">
    <property type="entry name" value="DUF6598"/>
</dbReference>
<evidence type="ECO:0000256" key="1">
    <source>
        <dbReference type="ARBA" id="ARBA00008668"/>
    </source>
</evidence>
<name>M8AVK0_AEGTA</name>
<dbReference type="ExpressionAtlas" id="M8AVK0">
    <property type="expression patterns" value="baseline"/>
</dbReference>
<feature type="signal peptide" evidence="3">
    <location>
        <begin position="1"/>
        <end position="22"/>
    </location>
</feature>